<dbReference type="Pfam" id="PF13191">
    <property type="entry name" value="AAA_16"/>
    <property type="match status" value="1"/>
</dbReference>
<comment type="caution">
    <text evidence="6">The sequence shown here is derived from an EMBL/GenBank/DDBJ whole genome shotgun (WGS) entry which is preliminary data.</text>
</comment>
<dbReference type="Gene3D" id="3.40.50.300">
    <property type="entry name" value="P-loop containing nucleotide triphosphate hydrolases"/>
    <property type="match status" value="1"/>
</dbReference>
<evidence type="ECO:0000256" key="1">
    <source>
        <dbReference type="ARBA" id="ARBA00022705"/>
    </source>
</evidence>
<evidence type="ECO:0000313" key="7">
    <source>
        <dbReference type="Proteomes" id="UP001570511"/>
    </source>
</evidence>
<protein>
    <submittedName>
        <fullName evidence="6">Cdc6/Cdc18 family protein</fullName>
    </submittedName>
</protein>
<accession>A0ABD5ML96</accession>
<dbReference type="GO" id="GO:0005524">
    <property type="term" value="F:ATP binding"/>
    <property type="evidence" value="ECO:0007669"/>
    <property type="project" value="UniProtKB-KW"/>
</dbReference>
<dbReference type="Pfam" id="PF22703">
    <property type="entry name" value="Cdc6_lid"/>
    <property type="match status" value="1"/>
</dbReference>
<gene>
    <name evidence="6" type="ORF">OS889_13820</name>
</gene>
<evidence type="ECO:0000259" key="5">
    <source>
        <dbReference type="Pfam" id="PF22703"/>
    </source>
</evidence>
<dbReference type="Gene3D" id="1.10.8.60">
    <property type="match status" value="1"/>
</dbReference>
<reference evidence="6 7" key="1">
    <citation type="submission" date="2024-08" db="EMBL/GenBank/DDBJ databases">
        <title>Halobellus sp. MBLA0158 whole genome sequence.</title>
        <authorList>
            <person name="Hwang C.Y."/>
            <person name="Cho E.-S."/>
            <person name="Seo M.-J."/>
        </authorList>
    </citation>
    <scope>NUCLEOTIDE SEQUENCE [LARGE SCALE GENOMIC DNA]</scope>
    <source>
        <strain evidence="6 7">MBLA0158</strain>
    </source>
</reference>
<organism evidence="6 7">
    <name type="scientific">Halobellus rubicundus</name>
    <dbReference type="NCBI Taxonomy" id="2996466"/>
    <lineage>
        <taxon>Archaea</taxon>
        <taxon>Methanobacteriati</taxon>
        <taxon>Methanobacteriota</taxon>
        <taxon>Stenosarchaea group</taxon>
        <taxon>Halobacteria</taxon>
        <taxon>Halobacteriales</taxon>
        <taxon>Haloferacaceae</taxon>
        <taxon>Halobellus</taxon>
    </lineage>
</organism>
<dbReference type="RefSeq" id="WP_372390692.1">
    <property type="nucleotide sequence ID" value="NZ_JBGNYA010000001.1"/>
</dbReference>
<dbReference type="InterPro" id="IPR055237">
    <property type="entry name" value="Cdc6_lid"/>
</dbReference>
<keyword evidence="3" id="KW-0067">ATP-binding</keyword>
<dbReference type="PANTHER" id="PTHR10763:SF22">
    <property type="entry name" value="ORC1-TYPE DNA REPLICATION PROTEIN"/>
    <property type="match status" value="1"/>
</dbReference>
<feature type="domain" description="Orc1-like AAA ATPase" evidence="4">
    <location>
        <begin position="16"/>
        <end position="131"/>
    </location>
</feature>
<keyword evidence="7" id="KW-1185">Reference proteome</keyword>
<dbReference type="SUPFAM" id="SSF52540">
    <property type="entry name" value="P-loop containing nucleoside triphosphate hydrolases"/>
    <property type="match status" value="1"/>
</dbReference>
<keyword evidence="1" id="KW-0235">DNA replication</keyword>
<dbReference type="PANTHER" id="PTHR10763">
    <property type="entry name" value="CELL DIVISION CONTROL PROTEIN 6-RELATED"/>
    <property type="match status" value="1"/>
</dbReference>
<dbReference type="GO" id="GO:0006260">
    <property type="term" value="P:DNA replication"/>
    <property type="evidence" value="ECO:0007669"/>
    <property type="project" value="UniProtKB-KW"/>
</dbReference>
<dbReference type="EMBL" id="JBGNYA010000001">
    <property type="protein sequence ID" value="MFA1612076.1"/>
    <property type="molecule type" value="Genomic_DNA"/>
</dbReference>
<proteinExistence type="predicted"/>
<sequence>MITDPTVFADEPARELMHREPEVESLFRAWGPTLQGQAGDEVVIYGSSGVGKTSLARRAIERLDAEADIAYTYVQCLGAAPRTVLTNVLQAHPDGSLPSSEPALATLTEALRDVVDKPYLVVLDEAEGLPDSRALDRLADVTGLSTAVVVHDPHRWRSRLSSEAVSERYIDATDVPVEKFGVDELADILQARARAGLPSGVVSRSQLEWIADEVAGNTRRGIQALRAAAEHASNRGAWEIESGDIEACFEIADQRIRRLNLKSLTVHHHILYALIHAAGEISGVELHERYDAIAEDVYADSTLTPIVRRTRRDRLRKLEDYGLITREGNGSTEYRPVDSSIQPPVNIGELVNPG</sequence>
<dbReference type="InterPro" id="IPR027417">
    <property type="entry name" value="P-loop_NTPase"/>
</dbReference>
<dbReference type="Proteomes" id="UP001570511">
    <property type="component" value="Unassembled WGS sequence"/>
</dbReference>
<dbReference type="AlphaFoldDB" id="A0ABD5ML96"/>
<evidence type="ECO:0000313" key="6">
    <source>
        <dbReference type="EMBL" id="MFA1612076.1"/>
    </source>
</evidence>
<feature type="domain" description="Cdc6 AAA+ ATPase-type lid" evidence="5">
    <location>
        <begin position="187"/>
        <end position="247"/>
    </location>
</feature>
<evidence type="ECO:0000256" key="2">
    <source>
        <dbReference type="ARBA" id="ARBA00022741"/>
    </source>
</evidence>
<dbReference type="InterPro" id="IPR050311">
    <property type="entry name" value="ORC1/CDC6"/>
</dbReference>
<evidence type="ECO:0000256" key="3">
    <source>
        <dbReference type="ARBA" id="ARBA00022840"/>
    </source>
</evidence>
<name>A0ABD5ML96_9EURY</name>
<dbReference type="InterPro" id="IPR041664">
    <property type="entry name" value="AAA_16"/>
</dbReference>
<evidence type="ECO:0000259" key="4">
    <source>
        <dbReference type="Pfam" id="PF13191"/>
    </source>
</evidence>
<keyword evidence="2" id="KW-0547">Nucleotide-binding</keyword>